<sequence length="259" mass="27734">MTEMGRFQDKKVLVTGSGRGFGASLALGFADEGADVVVHYNSSAKGAEEVAAEIRKRGRKAITVKGDIASHADVLKIAETCFGEFGGCDVLVNNVGDMALDQKSWREFDEKVIEHTLKVDIMGTMFMIHEIGARMLDSGVGGTIVNIGSQVVIAGSPRAPQYAAAKYGVIGLTKSYARALAPLVRVNTLGAAFMETEALKNRYDWQHGRREEVLRQTPLARIATPEDMVGPVMFLAGDDSKHMTGQFLLANGGLAMVGA</sequence>
<dbReference type="PANTHER" id="PTHR43639">
    <property type="entry name" value="OXIDOREDUCTASE, SHORT-CHAIN DEHYDROGENASE/REDUCTASE FAMILY (AFU_ORTHOLOGUE AFUA_5G02870)"/>
    <property type="match status" value="1"/>
</dbReference>
<comment type="caution">
    <text evidence="3">The sequence shown here is derived from an EMBL/GenBank/DDBJ whole genome shotgun (WGS) entry which is preliminary data.</text>
</comment>
<dbReference type="PRINTS" id="PR00080">
    <property type="entry name" value="SDRFAMILY"/>
</dbReference>
<dbReference type="CDD" id="cd05233">
    <property type="entry name" value="SDR_c"/>
    <property type="match status" value="1"/>
</dbReference>
<dbReference type="Pfam" id="PF13561">
    <property type="entry name" value="adh_short_C2"/>
    <property type="match status" value="1"/>
</dbReference>
<dbReference type="InterPro" id="IPR036291">
    <property type="entry name" value="NAD(P)-bd_dom_sf"/>
</dbReference>
<proteinExistence type="inferred from homology"/>
<dbReference type="SUPFAM" id="SSF51735">
    <property type="entry name" value="NAD(P)-binding Rossmann-fold domains"/>
    <property type="match status" value="1"/>
</dbReference>
<organism evidence="3 4">
    <name type="scientific">Rhodoplanes roseus</name>
    <dbReference type="NCBI Taxonomy" id="29409"/>
    <lineage>
        <taxon>Bacteria</taxon>
        <taxon>Pseudomonadati</taxon>
        <taxon>Pseudomonadota</taxon>
        <taxon>Alphaproteobacteria</taxon>
        <taxon>Hyphomicrobiales</taxon>
        <taxon>Nitrobacteraceae</taxon>
        <taxon>Rhodoplanes</taxon>
    </lineage>
</organism>
<keyword evidence="2" id="KW-0560">Oxidoreductase</keyword>
<dbReference type="GO" id="GO:0016491">
    <property type="term" value="F:oxidoreductase activity"/>
    <property type="evidence" value="ECO:0007669"/>
    <property type="project" value="UniProtKB-KW"/>
</dbReference>
<comment type="similarity">
    <text evidence="1">Belongs to the short-chain dehydrogenases/reductases (SDR) family.</text>
</comment>
<gene>
    <name evidence="3" type="ORF">CH341_17220</name>
</gene>
<dbReference type="Proteomes" id="UP000249130">
    <property type="component" value="Unassembled WGS sequence"/>
</dbReference>
<name>A0A327KYQ0_9BRAD</name>
<dbReference type="PANTHER" id="PTHR43639:SF1">
    <property type="entry name" value="SHORT-CHAIN DEHYDROGENASE_REDUCTASE FAMILY PROTEIN"/>
    <property type="match status" value="1"/>
</dbReference>
<evidence type="ECO:0000313" key="4">
    <source>
        <dbReference type="Proteomes" id="UP000249130"/>
    </source>
</evidence>
<dbReference type="Gene3D" id="3.40.50.720">
    <property type="entry name" value="NAD(P)-binding Rossmann-like Domain"/>
    <property type="match status" value="1"/>
</dbReference>
<dbReference type="InterPro" id="IPR020904">
    <property type="entry name" value="Sc_DH/Rdtase_CS"/>
</dbReference>
<evidence type="ECO:0000256" key="1">
    <source>
        <dbReference type="ARBA" id="ARBA00006484"/>
    </source>
</evidence>
<dbReference type="AlphaFoldDB" id="A0A327KYQ0"/>
<dbReference type="FunFam" id="3.40.50.720:FF:000084">
    <property type="entry name" value="Short-chain dehydrogenase reductase"/>
    <property type="match status" value="1"/>
</dbReference>
<dbReference type="PROSITE" id="PS00061">
    <property type="entry name" value="ADH_SHORT"/>
    <property type="match status" value="1"/>
</dbReference>
<reference evidence="3 4" key="1">
    <citation type="submission" date="2017-07" db="EMBL/GenBank/DDBJ databases">
        <title>Draft Genome Sequences of Select Purple Nonsulfur Bacteria.</title>
        <authorList>
            <person name="Lasarre B."/>
            <person name="Mckinlay J.B."/>
        </authorList>
    </citation>
    <scope>NUCLEOTIDE SEQUENCE [LARGE SCALE GENOMIC DNA]</scope>
    <source>
        <strain evidence="3 4">DSM 5909</strain>
    </source>
</reference>
<keyword evidence="4" id="KW-1185">Reference proteome</keyword>
<dbReference type="PRINTS" id="PR00081">
    <property type="entry name" value="GDHRDH"/>
</dbReference>
<dbReference type="InterPro" id="IPR002347">
    <property type="entry name" value="SDR_fam"/>
</dbReference>
<evidence type="ECO:0000313" key="3">
    <source>
        <dbReference type="EMBL" id="RAI42873.1"/>
    </source>
</evidence>
<evidence type="ECO:0000256" key="2">
    <source>
        <dbReference type="ARBA" id="ARBA00023002"/>
    </source>
</evidence>
<dbReference type="OrthoDB" id="8419486at2"/>
<protein>
    <submittedName>
        <fullName evidence="3">3-oxoacyl-ACP reductase</fullName>
    </submittedName>
</protein>
<dbReference type="EMBL" id="NPEX01000120">
    <property type="protein sequence ID" value="RAI42873.1"/>
    <property type="molecule type" value="Genomic_DNA"/>
</dbReference>
<accession>A0A327KYQ0</accession>